<dbReference type="Gene3D" id="3.30.160.60">
    <property type="entry name" value="Classic Zinc Finger"/>
    <property type="match status" value="2"/>
</dbReference>
<evidence type="ECO:0000256" key="6">
    <source>
        <dbReference type="ARBA" id="ARBA00023015"/>
    </source>
</evidence>
<dbReference type="Proteomes" id="UP000027073">
    <property type="component" value="Unassembled WGS sequence"/>
</dbReference>
<keyword evidence="4 9" id="KW-0863">Zinc-finger</keyword>
<gene>
    <name evidence="11" type="ORF">PLEOSDRAFT_1016980</name>
</gene>
<dbReference type="GO" id="GO:0000981">
    <property type="term" value="F:DNA-binding transcription factor activity, RNA polymerase II-specific"/>
    <property type="evidence" value="ECO:0007669"/>
    <property type="project" value="UniProtKB-ARBA"/>
</dbReference>
<evidence type="ECO:0000256" key="3">
    <source>
        <dbReference type="ARBA" id="ARBA00022737"/>
    </source>
</evidence>
<reference evidence="12" key="1">
    <citation type="journal article" date="2014" name="Proc. Natl. Acad. Sci. U.S.A.">
        <title>Extensive sampling of basidiomycete genomes demonstrates inadequacy of the white-rot/brown-rot paradigm for wood decay fungi.</title>
        <authorList>
            <person name="Riley R."/>
            <person name="Salamov A.A."/>
            <person name="Brown D.W."/>
            <person name="Nagy L.G."/>
            <person name="Floudas D."/>
            <person name="Held B.W."/>
            <person name="Levasseur A."/>
            <person name="Lombard V."/>
            <person name="Morin E."/>
            <person name="Otillar R."/>
            <person name="Lindquist E.A."/>
            <person name="Sun H."/>
            <person name="LaButti K.M."/>
            <person name="Schmutz J."/>
            <person name="Jabbour D."/>
            <person name="Luo H."/>
            <person name="Baker S.E."/>
            <person name="Pisabarro A.G."/>
            <person name="Walton J.D."/>
            <person name="Blanchette R.A."/>
            <person name="Henrissat B."/>
            <person name="Martin F."/>
            <person name="Cullen D."/>
            <person name="Hibbett D.S."/>
            <person name="Grigoriev I.V."/>
        </authorList>
    </citation>
    <scope>NUCLEOTIDE SEQUENCE [LARGE SCALE GENOMIC DNA]</scope>
    <source>
        <strain evidence="12">PC15</strain>
    </source>
</reference>
<dbReference type="HOGENOM" id="CLU_002678_42_25_1"/>
<dbReference type="InterPro" id="IPR013087">
    <property type="entry name" value="Znf_C2H2_type"/>
</dbReference>
<dbReference type="PANTHER" id="PTHR47427:SF1">
    <property type="entry name" value="PROTEIN STE12"/>
    <property type="match status" value="1"/>
</dbReference>
<dbReference type="GO" id="GO:0008270">
    <property type="term" value="F:zinc ion binding"/>
    <property type="evidence" value="ECO:0007669"/>
    <property type="project" value="UniProtKB-KW"/>
</dbReference>
<evidence type="ECO:0000256" key="1">
    <source>
        <dbReference type="ARBA" id="ARBA00004123"/>
    </source>
</evidence>
<dbReference type="OrthoDB" id="654211at2759"/>
<evidence type="ECO:0000256" key="2">
    <source>
        <dbReference type="ARBA" id="ARBA00022723"/>
    </source>
</evidence>
<organism evidence="11 12">
    <name type="scientific">Pleurotus ostreatus (strain PC15)</name>
    <name type="common">Oyster mushroom</name>
    <dbReference type="NCBI Taxonomy" id="1137138"/>
    <lineage>
        <taxon>Eukaryota</taxon>
        <taxon>Fungi</taxon>
        <taxon>Dikarya</taxon>
        <taxon>Basidiomycota</taxon>
        <taxon>Agaricomycotina</taxon>
        <taxon>Agaricomycetes</taxon>
        <taxon>Agaricomycetidae</taxon>
        <taxon>Agaricales</taxon>
        <taxon>Pleurotineae</taxon>
        <taxon>Pleurotaceae</taxon>
        <taxon>Pleurotus</taxon>
    </lineage>
</organism>
<keyword evidence="8" id="KW-0539">Nucleus</keyword>
<keyword evidence="2" id="KW-0479">Metal-binding</keyword>
<dbReference type="SMART" id="SM00355">
    <property type="entry name" value="ZnF_C2H2"/>
    <property type="match status" value="2"/>
</dbReference>
<dbReference type="Pfam" id="PF00096">
    <property type="entry name" value="zf-C2H2"/>
    <property type="match status" value="2"/>
</dbReference>
<evidence type="ECO:0000313" key="12">
    <source>
        <dbReference type="Proteomes" id="UP000027073"/>
    </source>
</evidence>
<dbReference type="PROSITE" id="PS00028">
    <property type="entry name" value="ZINC_FINGER_C2H2_1"/>
    <property type="match status" value="2"/>
</dbReference>
<dbReference type="VEuPathDB" id="FungiDB:PLEOSDRAFT_1016980"/>
<dbReference type="InParanoid" id="A0A067NHW9"/>
<dbReference type="SUPFAM" id="SSF57667">
    <property type="entry name" value="beta-beta-alpha zinc fingers"/>
    <property type="match status" value="1"/>
</dbReference>
<evidence type="ECO:0000256" key="9">
    <source>
        <dbReference type="PROSITE-ProRule" id="PRU00042"/>
    </source>
</evidence>
<evidence type="ECO:0000256" key="8">
    <source>
        <dbReference type="ARBA" id="ARBA00023242"/>
    </source>
</evidence>
<name>A0A067NHW9_PLEO1</name>
<dbReference type="PANTHER" id="PTHR47427">
    <property type="entry name" value="PROTEIN STE12"/>
    <property type="match status" value="1"/>
</dbReference>
<dbReference type="GO" id="GO:1990526">
    <property type="term" value="C:Ste12p-Dig1p-Dig2p complex"/>
    <property type="evidence" value="ECO:0007669"/>
    <property type="project" value="TreeGrafter"/>
</dbReference>
<feature type="non-terminal residue" evidence="11">
    <location>
        <position position="1"/>
    </location>
</feature>
<dbReference type="EMBL" id="KL198012">
    <property type="protein sequence ID" value="KDQ23717.1"/>
    <property type="molecule type" value="Genomic_DNA"/>
</dbReference>
<dbReference type="PROSITE" id="PS50157">
    <property type="entry name" value="ZINC_FINGER_C2H2_2"/>
    <property type="match status" value="2"/>
</dbReference>
<feature type="domain" description="C2H2-type" evidence="10">
    <location>
        <begin position="3"/>
        <end position="32"/>
    </location>
</feature>
<dbReference type="FunFam" id="3.30.160.60:FF:000072">
    <property type="entry name" value="zinc finger protein 143 isoform X1"/>
    <property type="match status" value="1"/>
</dbReference>
<protein>
    <recommendedName>
        <fullName evidence="10">C2H2-type domain-containing protein</fullName>
    </recommendedName>
</protein>
<feature type="domain" description="C2H2-type" evidence="10">
    <location>
        <begin position="33"/>
        <end position="57"/>
    </location>
</feature>
<dbReference type="GO" id="GO:0005634">
    <property type="term" value="C:nucleus"/>
    <property type="evidence" value="ECO:0007669"/>
    <property type="project" value="UniProtKB-SubCell"/>
</dbReference>
<dbReference type="FunFam" id="3.30.160.60:FF:000534">
    <property type="entry name" value="zinc finger protein 674"/>
    <property type="match status" value="1"/>
</dbReference>
<dbReference type="AlphaFoldDB" id="A0A067NHW9"/>
<accession>A0A067NHW9</accession>
<keyword evidence="6" id="KW-0805">Transcription regulation</keyword>
<evidence type="ECO:0000256" key="4">
    <source>
        <dbReference type="ARBA" id="ARBA00022771"/>
    </source>
</evidence>
<evidence type="ECO:0000256" key="7">
    <source>
        <dbReference type="ARBA" id="ARBA00023163"/>
    </source>
</evidence>
<sequence>KAYPCPLFSCGKMFKRMEHLKRHVRTHTMERPYACPRCTKRFSRSDNLNQHVRTHLR</sequence>
<keyword evidence="7" id="KW-0804">Transcription</keyword>
<dbReference type="STRING" id="1137138.A0A067NHW9"/>
<proteinExistence type="predicted"/>
<keyword evidence="3" id="KW-0677">Repeat</keyword>
<feature type="non-terminal residue" evidence="11">
    <location>
        <position position="57"/>
    </location>
</feature>
<keyword evidence="5" id="KW-0862">Zinc</keyword>
<dbReference type="GO" id="GO:1990527">
    <property type="term" value="C:Tec1p-Ste12p-Dig1p complex"/>
    <property type="evidence" value="ECO:0007669"/>
    <property type="project" value="TreeGrafter"/>
</dbReference>
<dbReference type="InterPro" id="IPR052127">
    <property type="entry name" value="STE12_transcription_factor"/>
</dbReference>
<evidence type="ECO:0000259" key="10">
    <source>
        <dbReference type="PROSITE" id="PS50157"/>
    </source>
</evidence>
<evidence type="ECO:0000256" key="5">
    <source>
        <dbReference type="ARBA" id="ARBA00022833"/>
    </source>
</evidence>
<comment type="subcellular location">
    <subcellularLocation>
        <location evidence="1">Nucleus</location>
    </subcellularLocation>
</comment>
<dbReference type="InterPro" id="IPR036236">
    <property type="entry name" value="Znf_C2H2_sf"/>
</dbReference>
<dbReference type="GO" id="GO:0000978">
    <property type="term" value="F:RNA polymerase II cis-regulatory region sequence-specific DNA binding"/>
    <property type="evidence" value="ECO:0007669"/>
    <property type="project" value="UniProtKB-ARBA"/>
</dbReference>
<evidence type="ECO:0000313" key="11">
    <source>
        <dbReference type="EMBL" id="KDQ23717.1"/>
    </source>
</evidence>